<evidence type="ECO:0000313" key="1">
    <source>
        <dbReference type="EMBL" id="EGF29706.1"/>
    </source>
</evidence>
<comment type="caution">
    <text evidence="1">The sequence shown here is derived from an EMBL/GenBank/DDBJ whole genome shotgun (WGS) entry which is preliminary data.</text>
</comment>
<reference evidence="1 2" key="1">
    <citation type="journal article" date="2013" name="Mar. Genomics">
        <title>Expression of sulfatases in Rhodopirellula baltica and the diversity of sulfatases in the genus Rhodopirellula.</title>
        <authorList>
            <person name="Wegner C.E."/>
            <person name="Richter-Heitmann T."/>
            <person name="Klindworth A."/>
            <person name="Klockow C."/>
            <person name="Richter M."/>
            <person name="Achstetter T."/>
            <person name="Glockner F.O."/>
            <person name="Harder J."/>
        </authorList>
    </citation>
    <scope>NUCLEOTIDE SEQUENCE [LARGE SCALE GENOMIC DNA]</scope>
    <source>
        <strain evidence="1 2">WH47</strain>
    </source>
</reference>
<dbReference type="PATRIC" id="fig|991778.3.peg.261"/>
<name>F2AKS6_RHOBT</name>
<sequence>MYAVNVTQIATAAWMNPSTATTAVAKSANAKVVWTHPQPVHDHVTRNDFVSS</sequence>
<dbReference type="EMBL" id="AFAR01000015">
    <property type="protein sequence ID" value="EGF29706.1"/>
    <property type="molecule type" value="Genomic_DNA"/>
</dbReference>
<protein>
    <submittedName>
        <fullName evidence="1">Uncharacterized protein</fullName>
    </submittedName>
</protein>
<organism evidence="1 2">
    <name type="scientific">Rhodopirellula baltica WH47</name>
    <dbReference type="NCBI Taxonomy" id="991778"/>
    <lineage>
        <taxon>Bacteria</taxon>
        <taxon>Pseudomonadati</taxon>
        <taxon>Planctomycetota</taxon>
        <taxon>Planctomycetia</taxon>
        <taxon>Pirellulales</taxon>
        <taxon>Pirellulaceae</taxon>
        <taxon>Rhodopirellula</taxon>
    </lineage>
</organism>
<dbReference type="Proteomes" id="UP000006222">
    <property type="component" value="Unassembled WGS sequence"/>
</dbReference>
<dbReference type="AlphaFoldDB" id="F2AKS6"/>
<proteinExistence type="predicted"/>
<evidence type="ECO:0000313" key="2">
    <source>
        <dbReference type="Proteomes" id="UP000006222"/>
    </source>
</evidence>
<accession>F2AKS6</accession>
<gene>
    <name evidence="1" type="ORF">RBWH47_01490</name>
</gene>